<comment type="subcellular location">
    <subcellularLocation>
        <location evidence="1">Membrane</location>
        <topology evidence="1">Multi-pass membrane protein</topology>
    </subcellularLocation>
</comment>
<feature type="transmembrane region" description="Helical" evidence="7">
    <location>
        <begin position="190"/>
        <end position="208"/>
    </location>
</feature>
<feature type="transmembrane region" description="Helical" evidence="7">
    <location>
        <begin position="501"/>
        <end position="519"/>
    </location>
</feature>
<evidence type="ECO:0000256" key="3">
    <source>
        <dbReference type="ARBA" id="ARBA00022692"/>
    </source>
</evidence>
<dbReference type="InterPro" id="IPR038377">
    <property type="entry name" value="Na/Glc_symporter_sf"/>
</dbReference>
<protein>
    <submittedName>
        <fullName evidence="10">Sodium/glucose cotransporter 4</fullName>
    </submittedName>
</protein>
<feature type="transmembrane region" description="Helical" evidence="7">
    <location>
        <begin position="77"/>
        <end position="103"/>
    </location>
</feature>
<dbReference type="WBParaSite" id="TASK_0000088901-mRNA-1">
    <property type="protein sequence ID" value="TASK_0000088901-mRNA-1"/>
    <property type="gene ID" value="TASK_0000088901"/>
</dbReference>
<dbReference type="OrthoDB" id="6132759at2759"/>
<comment type="similarity">
    <text evidence="2 6">Belongs to the sodium:solute symporter (SSF) (TC 2.A.21) family.</text>
</comment>
<name>A0A0R3VUA7_TAEAS</name>
<evidence type="ECO:0000256" key="1">
    <source>
        <dbReference type="ARBA" id="ARBA00004141"/>
    </source>
</evidence>
<evidence type="ECO:0000313" key="8">
    <source>
        <dbReference type="EMBL" id="VDK22107.1"/>
    </source>
</evidence>
<dbReference type="GO" id="GO:0005412">
    <property type="term" value="F:D-glucose:sodium symporter activity"/>
    <property type="evidence" value="ECO:0007669"/>
    <property type="project" value="TreeGrafter"/>
</dbReference>
<dbReference type="AlphaFoldDB" id="A0A0R3VUA7"/>
<dbReference type="STRING" id="60517.A0A0R3VUA7"/>
<dbReference type="PROSITE" id="PS50283">
    <property type="entry name" value="NA_SOLUT_SYMP_3"/>
    <property type="match status" value="1"/>
</dbReference>
<evidence type="ECO:0000256" key="6">
    <source>
        <dbReference type="RuleBase" id="RU362091"/>
    </source>
</evidence>
<evidence type="ECO:0000256" key="4">
    <source>
        <dbReference type="ARBA" id="ARBA00022989"/>
    </source>
</evidence>
<gene>
    <name evidence="8" type="ORF">TASK_LOCUS890</name>
</gene>
<dbReference type="GO" id="GO:0005886">
    <property type="term" value="C:plasma membrane"/>
    <property type="evidence" value="ECO:0007669"/>
    <property type="project" value="TreeGrafter"/>
</dbReference>
<feature type="transmembrane region" description="Helical" evidence="7">
    <location>
        <begin position="441"/>
        <end position="460"/>
    </location>
</feature>
<feature type="transmembrane region" description="Helical" evidence="7">
    <location>
        <begin position="332"/>
        <end position="352"/>
    </location>
</feature>
<feature type="transmembrane region" description="Helical" evidence="7">
    <location>
        <begin position="544"/>
        <end position="566"/>
    </location>
</feature>
<feature type="transmembrane region" description="Helical" evidence="7">
    <location>
        <begin position="667"/>
        <end position="687"/>
    </location>
</feature>
<feature type="transmembrane region" description="Helical" evidence="7">
    <location>
        <begin position="293"/>
        <end position="311"/>
    </location>
</feature>
<feature type="transmembrane region" description="Helical" evidence="7">
    <location>
        <begin position="12"/>
        <end position="30"/>
    </location>
</feature>
<accession>A0A0R3VUA7</accession>
<reference evidence="8 9" key="2">
    <citation type="submission" date="2018-11" db="EMBL/GenBank/DDBJ databases">
        <authorList>
            <consortium name="Pathogen Informatics"/>
        </authorList>
    </citation>
    <scope>NUCLEOTIDE SEQUENCE [LARGE SCALE GENOMIC DNA]</scope>
</reference>
<evidence type="ECO:0000256" key="2">
    <source>
        <dbReference type="ARBA" id="ARBA00006434"/>
    </source>
</evidence>
<dbReference type="NCBIfam" id="TIGR00813">
    <property type="entry name" value="sss"/>
    <property type="match status" value="1"/>
</dbReference>
<dbReference type="Proteomes" id="UP000282613">
    <property type="component" value="Unassembled WGS sequence"/>
</dbReference>
<feature type="transmembrane region" description="Helical" evidence="7">
    <location>
        <begin position="51"/>
        <end position="71"/>
    </location>
</feature>
<feature type="transmembrane region" description="Helical" evidence="7">
    <location>
        <begin position="124"/>
        <end position="150"/>
    </location>
</feature>
<dbReference type="PANTHER" id="PTHR11819:SF195">
    <property type="entry name" value="SODIUM_GLUCOSE COTRANSPORTER 4"/>
    <property type="match status" value="1"/>
</dbReference>
<dbReference type="InterPro" id="IPR001734">
    <property type="entry name" value="Na/solute_symporter"/>
</dbReference>
<dbReference type="Gene3D" id="1.20.1730.10">
    <property type="entry name" value="Sodium/glucose cotransporter"/>
    <property type="match status" value="1"/>
</dbReference>
<keyword evidence="5 7" id="KW-0472">Membrane</keyword>
<dbReference type="EMBL" id="UYRS01000150">
    <property type="protein sequence ID" value="VDK22107.1"/>
    <property type="molecule type" value="Genomic_DNA"/>
</dbReference>
<feature type="transmembrane region" description="Helical" evidence="7">
    <location>
        <begin position="472"/>
        <end position="494"/>
    </location>
</feature>
<keyword evidence="4 7" id="KW-1133">Transmembrane helix</keyword>
<feature type="transmembrane region" description="Helical" evidence="7">
    <location>
        <begin position="400"/>
        <end position="429"/>
    </location>
</feature>
<evidence type="ECO:0000313" key="9">
    <source>
        <dbReference type="Proteomes" id="UP000282613"/>
    </source>
</evidence>
<reference evidence="10" key="1">
    <citation type="submission" date="2017-02" db="UniProtKB">
        <authorList>
            <consortium name="WormBaseParasite"/>
        </authorList>
    </citation>
    <scope>IDENTIFICATION</scope>
</reference>
<evidence type="ECO:0000313" key="10">
    <source>
        <dbReference type="WBParaSite" id="TASK_0000088901-mRNA-1"/>
    </source>
</evidence>
<sequence length="688" mass="75131">MLLGNLDGADLGVLLAYFVIVFTVGIWSSCRNRGSVSGYFLAGRSMHWIPVGASLFASNIGSGHFIGLAGSGASNGIAIAMFEFNACFVLVILGWLFVPVYIVSGIVTVPEYLCKRLGGQRIRVYLAVIALLLYIFTKISADLYAGGIFIQQAMQISIYPAVILLLVISALFTIMGGLTAVIWTDFAQTIIMVVGAFYLSIRSLYLMGGFNSMLVNYFNGIPNTTRAYKSTSFNPKNRSLTSLNPDLYGNRGDREAILQMADFAEASAGTYAECQIPPSDAMNFFKSVSSPDLPWTGAVFGLTINAVWYWCTDQVIVQRTLAAKSLAHAKGGIILASIIKVLPLWLMVVPGMTARVLFADTVTCGSAPLCSQICGKAVGCSDIAYPSLVLNVLPSGARGLMLAVMMASLVSSLTSIFNSASTIFTVDIWRLIRPKSRDAEIMIVGRVCVIILVGVGIAWIPIVQLSDELFDYVQSVTGYLAPPICAVYVLAVFWKRTNEKGCFAALIVGLVMGVSRFGWELAYAKVPCGDIPIDPPHFLLQLHYLHFSILLFIIPFIVAVCVSLVTPPLPNSFTRRLVFSEINTPFDPSLDGPKLTIVSDEAKQEWLEEGKVEKPELSGWRKVLNWFCGIEAMQDSREPVFTLDEAERYMQEAKRQSSIKESTKGRVLTSIGITFTLSFTIFICGFFA</sequence>
<feature type="transmembrane region" description="Helical" evidence="7">
    <location>
        <begin position="156"/>
        <end position="183"/>
    </location>
</feature>
<evidence type="ECO:0000256" key="5">
    <source>
        <dbReference type="ARBA" id="ARBA00023136"/>
    </source>
</evidence>
<organism evidence="10">
    <name type="scientific">Taenia asiatica</name>
    <name type="common">Asian tapeworm</name>
    <dbReference type="NCBI Taxonomy" id="60517"/>
    <lineage>
        <taxon>Eukaryota</taxon>
        <taxon>Metazoa</taxon>
        <taxon>Spiralia</taxon>
        <taxon>Lophotrochozoa</taxon>
        <taxon>Platyhelminthes</taxon>
        <taxon>Cestoda</taxon>
        <taxon>Eucestoda</taxon>
        <taxon>Cyclophyllidea</taxon>
        <taxon>Taeniidae</taxon>
        <taxon>Taenia</taxon>
    </lineage>
</organism>
<keyword evidence="9" id="KW-1185">Reference proteome</keyword>
<dbReference type="PANTHER" id="PTHR11819">
    <property type="entry name" value="SOLUTE CARRIER FAMILY 5"/>
    <property type="match status" value="1"/>
</dbReference>
<dbReference type="Pfam" id="PF00474">
    <property type="entry name" value="SSF"/>
    <property type="match status" value="1"/>
</dbReference>
<keyword evidence="3 7" id="KW-0812">Transmembrane</keyword>
<evidence type="ECO:0000256" key="7">
    <source>
        <dbReference type="SAM" id="Phobius"/>
    </source>
</evidence>
<proteinExistence type="inferred from homology"/>